<dbReference type="PROSITE" id="PS50126">
    <property type="entry name" value="S1"/>
    <property type="match status" value="1"/>
</dbReference>
<dbReference type="RefSeq" id="WP_002835699.1">
    <property type="nucleotide sequence ID" value="NZ_NDYC01000041.1"/>
</dbReference>
<dbReference type="InterPro" id="IPR037027">
    <property type="entry name" value="YqgF/RNaseH-like_dom_sf"/>
</dbReference>
<evidence type="ECO:0000259" key="1">
    <source>
        <dbReference type="PROSITE" id="PS50126"/>
    </source>
</evidence>
<dbReference type="InterPro" id="IPR041692">
    <property type="entry name" value="HHH_9"/>
</dbReference>
<dbReference type="SUPFAM" id="SSF53098">
    <property type="entry name" value="Ribonuclease H-like"/>
    <property type="match status" value="1"/>
</dbReference>
<dbReference type="SMART" id="SM00732">
    <property type="entry name" value="YqgFc"/>
    <property type="match status" value="1"/>
</dbReference>
<dbReference type="InterPro" id="IPR023323">
    <property type="entry name" value="Tex-like_dom_sf"/>
</dbReference>
<dbReference type="InterPro" id="IPR018974">
    <property type="entry name" value="Tex-like_N"/>
</dbReference>
<dbReference type="GO" id="GO:0003729">
    <property type="term" value="F:mRNA binding"/>
    <property type="evidence" value="ECO:0007669"/>
    <property type="project" value="UniProtKB-ARBA"/>
</dbReference>
<comment type="caution">
    <text evidence="2">The sequence shown here is derived from an EMBL/GenBank/DDBJ whole genome shotgun (WGS) entry which is preliminary data.</text>
</comment>
<dbReference type="InterPro" id="IPR055179">
    <property type="entry name" value="Tex-like_central_region"/>
</dbReference>
<dbReference type="EMBL" id="NDYC01000041">
    <property type="protein sequence ID" value="OXZ26588.1"/>
    <property type="molecule type" value="Genomic_DNA"/>
</dbReference>
<dbReference type="Pfam" id="PF16921">
    <property type="entry name" value="Tex_YqgF"/>
    <property type="match status" value="1"/>
</dbReference>
<dbReference type="InterPro" id="IPR050437">
    <property type="entry name" value="Ribos_protein_bS1-like"/>
</dbReference>
<dbReference type="Pfam" id="PF09371">
    <property type="entry name" value="Tex_N"/>
    <property type="match status" value="1"/>
</dbReference>
<dbReference type="InterPro" id="IPR012340">
    <property type="entry name" value="NA-bd_OB-fold"/>
</dbReference>
<name>A0A233V2H5_FINMA</name>
<dbReference type="InterPro" id="IPR023319">
    <property type="entry name" value="Tex-like_HTH_dom_sf"/>
</dbReference>
<gene>
    <name evidence="2" type="ORF">B9N49_08390</name>
</gene>
<dbReference type="Pfam" id="PF22706">
    <property type="entry name" value="Tex_central_region"/>
    <property type="match status" value="1"/>
</dbReference>
<dbReference type="InterPro" id="IPR006641">
    <property type="entry name" value="YqgF/RNaseH-like_dom"/>
</dbReference>
<dbReference type="SUPFAM" id="SSF50249">
    <property type="entry name" value="Nucleic acid-binding proteins"/>
    <property type="match status" value="1"/>
</dbReference>
<dbReference type="Gene3D" id="3.30.420.140">
    <property type="entry name" value="YqgF/RNase H-like domain"/>
    <property type="match status" value="1"/>
</dbReference>
<protein>
    <submittedName>
        <fullName evidence="2">RNA-binding transcriptional accessory protein</fullName>
    </submittedName>
</protein>
<dbReference type="GO" id="GO:0006412">
    <property type="term" value="P:translation"/>
    <property type="evidence" value="ECO:0007669"/>
    <property type="project" value="TreeGrafter"/>
</dbReference>
<dbReference type="GO" id="GO:0006139">
    <property type="term" value="P:nucleobase-containing compound metabolic process"/>
    <property type="evidence" value="ECO:0007669"/>
    <property type="project" value="InterPro"/>
</dbReference>
<feature type="domain" description="S1 motif" evidence="1">
    <location>
        <begin position="627"/>
        <end position="696"/>
    </location>
</feature>
<dbReference type="FunFam" id="1.10.10.650:FF:000001">
    <property type="entry name" value="S1 RNA-binding domain 1"/>
    <property type="match status" value="1"/>
</dbReference>
<organism evidence="2 3">
    <name type="scientific">Finegoldia magna</name>
    <name type="common">Peptostreptococcus magnus</name>
    <dbReference type="NCBI Taxonomy" id="1260"/>
    <lineage>
        <taxon>Bacteria</taxon>
        <taxon>Bacillati</taxon>
        <taxon>Bacillota</taxon>
        <taxon>Tissierellia</taxon>
        <taxon>Tissierellales</taxon>
        <taxon>Peptoniphilaceae</taxon>
        <taxon>Finegoldia</taxon>
    </lineage>
</organism>
<dbReference type="Gene3D" id="1.10.150.310">
    <property type="entry name" value="Tex RuvX-like domain-like"/>
    <property type="match status" value="1"/>
</dbReference>
<dbReference type="PANTHER" id="PTHR10724">
    <property type="entry name" value="30S RIBOSOMAL PROTEIN S1"/>
    <property type="match status" value="1"/>
</dbReference>
<sequence>MNILQKLSEELDIKYDNVVKTVELLDEGNTIPFIARYRKEITGNLTDETLRQLNDRLTYLRNLQERKDDITRLIDEQGKLTEDLKKQIDEATILTELEDIYLPFKPKKRTRGSIAVELGLQPVADMIMEKTHSLSEIEKKASEFVNGEEIKTVDDAISKSLDIIAEFVSEQKVFRDIVRNSFITDGVMKTEEKNEDDSGTYKMYYDYSEKVKDVKAHRVLAVFRGEKEGFLKVSFLLNDDYNIFKIMRKIARANDFESYDLIEKAVKDSYKRLIVPSIETEVRQSMKEMADDESIGVFKSNLKPYLMQPPIKETAIIGLDPGFRTGCKVAVISEYGDFLDSAVIYVTDARKQIQRADETLKDFIDKYNVKLIAIGNGTASRETEKYVSDLLAQIDDEIFYAIVNEAGASIYSASKLAIEEFPDLDVTIRGAISIARRIQDPLAELVKISPQSIGVGQYQHDVNQKKLKSSLEEVVEDCVNTVGVNINTASSALLNYVSGITKTTAKNIVDYKIENGPFTNRQEILKVKGIGPKAFVQCAGFLRIPESEEILDNTEVHPESYEIAKQIMKYDLNDIDVKKLSEELEVGEPTLRDIIEELKKPGRDPRDEMPKPVLRQDVLSIDDLEEGMIVTGTVRNVVDFGAFIDIGIKEDGLCHISKMSDSYIKNPREVCEVSDTVKVKIIGIDKDRGLVSLSMKL</sequence>
<dbReference type="FunFam" id="3.30.420.140:FF:000001">
    <property type="entry name" value="RNA-binding transcriptional accessory protein"/>
    <property type="match status" value="1"/>
</dbReference>
<accession>A0A233V2H5</accession>
<dbReference type="PANTHER" id="PTHR10724:SF10">
    <property type="entry name" value="S1 RNA-BINDING DOMAIN-CONTAINING PROTEIN 1"/>
    <property type="match status" value="1"/>
</dbReference>
<dbReference type="InterPro" id="IPR044146">
    <property type="entry name" value="S1_Tex"/>
</dbReference>
<reference evidence="3" key="1">
    <citation type="submission" date="2017-04" db="EMBL/GenBank/DDBJ databases">
        <title>Finegoldia magna isolated from orthopedic joint implant-associated infections.</title>
        <authorList>
            <person name="Bjorklund S."/>
            <person name="Bruggemann H."/>
            <person name="Jensen A."/>
            <person name="Hellmark B."/>
            <person name="Soderquist B."/>
        </authorList>
    </citation>
    <scope>NUCLEOTIDE SEQUENCE [LARGE SCALE GENOMIC DNA]</scope>
    <source>
        <strain evidence="3">CCUG 54800</strain>
    </source>
</reference>
<dbReference type="GO" id="GO:0005737">
    <property type="term" value="C:cytoplasm"/>
    <property type="evidence" value="ECO:0007669"/>
    <property type="project" value="UniProtKB-ARBA"/>
</dbReference>
<dbReference type="FunFam" id="2.40.50.140:FF:000051">
    <property type="entry name" value="RNA-binding transcriptional accessory protein"/>
    <property type="match status" value="1"/>
</dbReference>
<dbReference type="Pfam" id="PF00575">
    <property type="entry name" value="S1"/>
    <property type="match status" value="1"/>
</dbReference>
<dbReference type="Proteomes" id="UP000215413">
    <property type="component" value="Unassembled WGS sequence"/>
</dbReference>
<evidence type="ECO:0000313" key="3">
    <source>
        <dbReference type="Proteomes" id="UP000215413"/>
    </source>
</evidence>
<proteinExistence type="predicted"/>
<dbReference type="Pfam" id="PF12836">
    <property type="entry name" value="HHH_3"/>
    <property type="match status" value="1"/>
</dbReference>
<dbReference type="InterPro" id="IPR012337">
    <property type="entry name" value="RNaseH-like_sf"/>
</dbReference>
<dbReference type="InterPro" id="IPR010994">
    <property type="entry name" value="RuvA_2-like"/>
</dbReference>
<dbReference type="SUPFAM" id="SSF158832">
    <property type="entry name" value="Tex N-terminal region-like"/>
    <property type="match status" value="1"/>
</dbReference>
<dbReference type="CDD" id="cd05685">
    <property type="entry name" value="S1_Tex"/>
    <property type="match status" value="1"/>
</dbReference>
<evidence type="ECO:0000313" key="2">
    <source>
        <dbReference type="EMBL" id="OXZ26588.1"/>
    </source>
</evidence>
<dbReference type="SMART" id="SM00316">
    <property type="entry name" value="S1"/>
    <property type="match status" value="1"/>
</dbReference>
<dbReference type="AlphaFoldDB" id="A0A233V2H5"/>
<dbReference type="Pfam" id="PF17674">
    <property type="entry name" value="HHH_9"/>
    <property type="match status" value="1"/>
</dbReference>
<dbReference type="Gene3D" id="1.10.10.650">
    <property type="entry name" value="RuvA domain 2-like"/>
    <property type="match status" value="1"/>
</dbReference>
<dbReference type="InterPro" id="IPR032639">
    <property type="entry name" value="Tex_YqgF"/>
</dbReference>
<dbReference type="Gene3D" id="2.40.50.140">
    <property type="entry name" value="Nucleic acid-binding proteins"/>
    <property type="match status" value="1"/>
</dbReference>
<dbReference type="Gene3D" id="1.10.3500.10">
    <property type="entry name" value="Tex N-terminal region-like"/>
    <property type="match status" value="1"/>
</dbReference>
<dbReference type="GO" id="GO:0003735">
    <property type="term" value="F:structural constituent of ribosome"/>
    <property type="evidence" value="ECO:0007669"/>
    <property type="project" value="TreeGrafter"/>
</dbReference>
<dbReference type="InterPro" id="IPR003029">
    <property type="entry name" value="S1_domain"/>
</dbReference>
<dbReference type="SUPFAM" id="SSF47781">
    <property type="entry name" value="RuvA domain 2-like"/>
    <property type="match status" value="2"/>
</dbReference>